<organism evidence="1">
    <name type="scientific">Gibberella zeae</name>
    <name type="common">Wheat head blight fungus</name>
    <name type="synonym">Fusarium graminearum</name>
    <dbReference type="NCBI Taxonomy" id="5518"/>
    <lineage>
        <taxon>Eukaryota</taxon>
        <taxon>Fungi</taxon>
        <taxon>Dikarya</taxon>
        <taxon>Ascomycota</taxon>
        <taxon>Pezizomycotina</taxon>
        <taxon>Sordariomycetes</taxon>
        <taxon>Hypocreomycetidae</taxon>
        <taxon>Hypocreales</taxon>
        <taxon>Nectriaceae</taxon>
        <taxon>Fusarium</taxon>
    </lineage>
</organism>
<evidence type="ECO:0000313" key="1">
    <source>
        <dbReference type="EMBL" id="VIO52718.1"/>
    </source>
</evidence>
<sequence>MRDGYWDCDWGWDCWDLNWGVRATSWECVCNGASKWGASTLGGTEEGVPSMDERDTVYRRCTVENLVEGKEGLVDERREKISSNRQGSKAVIL</sequence>
<proteinExistence type="predicted"/>
<dbReference type="EMBL" id="CAAKMV010000033">
    <property type="protein sequence ID" value="VIO52718.1"/>
    <property type="molecule type" value="Genomic_DNA"/>
</dbReference>
<gene>
    <name evidence="1" type="ORF">FUG_LOCUS35171</name>
</gene>
<name>A0A4E9DS92_GIBZA</name>
<reference evidence="1" key="1">
    <citation type="submission" date="2019-04" db="EMBL/GenBank/DDBJ databases">
        <authorList>
            <person name="Melise S."/>
            <person name="Noan J."/>
            <person name="Okalmin O."/>
        </authorList>
    </citation>
    <scope>NUCLEOTIDE SEQUENCE</scope>
    <source>
        <strain evidence="1">FN9</strain>
    </source>
</reference>
<dbReference type="AlphaFoldDB" id="A0A4E9DS92"/>
<protein>
    <submittedName>
        <fullName evidence="1">Uncharacterized protein</fullName>
    </submittedName>
</protein>
<accession>A0A4E9DS92</accession>